<keyword evidence="1" id="KW-1133">Transmembrane helix</keyword>
<gene>
    <name evidence="2" type="ORF">NCTC13832_01100</name>
</gene>
<feature type="transmembrane region" description="Helical" evidence="1">
    <location>
        <begin position="6"/>
        <end position="24"/>
    </location>
</feature>
<evidence type="ECO:0000313" key="3">
    <source>
        <dbReference type="Proteomes" id="UP000254100"/>
    </source>
</evidence>
<protein>
    <submittedName>
        <fullName evidence="2">Uncharacterized protein</fullName>
    </submittedName>
</protein>
<organism evidence="2 3">
    <name type="scientific">Staphylococcus microti</name>
    <dbReference type="NCBI Taxonomy" id="569857"/>
    <lineage>
        <taxon>Bacteria</taxon>
        <taxon>Bacillati</taxon>
        <taxon>Bacillota</taxon>
        <taxon>Bacilli</taxon>
        <taxon>Bacillales</taxon>
        <taxon>Staphylococcaceae</taxon>
        <taxon>Staphylococcus</taxon>
    </lineage>
</organism>
<name>A0A380GSK3_9STAP</name>
<reference evidence="2 3" key="1">
    <citation type="submission" date="2018-06" db="EMBL/GenBank/DDBJ databases">
        <authorList>
            <consortium name="Pathogen Informatics"/>
            <person name="Doyle S."/>
        </authorList>
    </citation>
    <scope>NUCLEOTIDE SEQUENCE [LARGE SCALE GENOMIC DNA]</scope>
    <source>
        <strain evidence="2 3">NCTC13832</strain>
    </source>
</reference>
<accession>A0A380GSK3</accession>
<dbReference type="Proteomes" id="UP000254100">
    <property type="component" value="Unassembled WGS sequence"/>
</dbReference>
<keyword evidence="1" id="KW-0812">Transmembrane</keyword>
<evidence type="ECO:0000256" key="1">
    <source>
        <dbReference type="SAM" id="Phobius"/>
    </source>
</evidence>
<feature type="transmembrane region" description="Helical" evidence="1">
    <location>
        <begin position="31"/>
        <end position="51"/>
    </location>
</feature>
<sequence length="53" mass="6410">MSWITLFLIILLIILIIRFSFTLLKWVIKIGLFLLVLYLGYQLFLWLVQLLQL</sequence>
<dbReference type="AlphaFoldDB" id="A0A380GSK3"/>
<keyword evidence="1" id="KW-0472">Membrane</keyword>
<proteinExistence type="predicted"/>
<evidence type="ECO:0000313" key="2">
    <source>
        <dbReference type="EMBL" id="SUM57422.1"/>
    </source>
</evidence>
<dbReference type="EMBL" id="UHDT01000001">
    <property type="protein sequence ID" value="SUM57422.1"/>
    <property type="molecule type" value="Genomic_DNA"/>
</dbReference>